<evidence type="ECO:0000256" key="2">
    <source>
        <dbReference type="ARBA" id="ARBA00006162"/>
    </source>
</evidence>
<feature type="domain" description="EccD-like transmembrane" evidence="8">
    <location>
        <begin position="134"/>
        <end position="473"/>
    </location>
</feature>
<evidence type="ECO:0000256" key="4">
    <source>
        <dbReference type="ARBA" id="ARBA00022692"/>
    </source>
</evidence>
<dbReference type="EMBL" id="BJMM01000006">
    <property type="protein sequence ID" value="GEB49172.1"/>
    <property type="molecule type" value="Genomic_DNA"/>
</dbReference>
<dbReference type="NCBIfam" id="TIGR03920">
    <property type="entry name" value="T7SS_EccD"/>
    <property type="match status" value="1"/>
</dbReference>
<comment type="caution">
    <text evidence="9">The sequence shown here is derived from an EMBL/GenBank/DDBJ whole genome shotgun (WGS) entry which is preliminary data.</text>
</comment>
<dbReference type="InterPro" id="IPR024962">
    <property type="entry name" value="YukD-like"/>
</dbReference>
<feature type="transmembrane region" description="Helical" evidence="7">
    <location>
        <begin position="387"/>
        <end position="405"/>
    </location>
</feature>
<dbReference type="RefSeq" id="WP_086816260.1">
    <property type="nucleotide sequence ID" value="NZ_BJMM01000006.1"/>
</dbReference>
<dbReference type="Pfam" id="PF08817">
    <property type="entry name" value="YukD"/>
    <property type="match status" value="1"/>
</dbReference>
<accession>A0A4Y3QVC7</accession>
<evidence type="ECO:0000256" key="6">
    <source>
        <dbReference type="ARBA" id="ARBA00023136"/>
    </source>
</evidence>
<keyword evidence="6 7" id="KW-0472">Membrane</keyword>
<gene>
    <name evidence="9" type="ORF">SCA03_17230</name>
</gene>
<dbReference type="AlphaFoldDB" id="A0A4Y3QVC7"/>
<dbReference type="InterPro" id="IPR006707">
    <property type="entry name" value="T7SS_EccD"/>
</dbReference>
<dbReference type="GO" id="GO:0005886">
    <property type="term" value="C:plasma membrane"/>
    <property type="evidence" value="ECO:0007669"/>
    <property type="project" value="UniProtKB-SubCell"/>
</dbReference>
<evidence type="ECO:0000256" key="3">
    <source>
        <dbReference type="ARBA" id="ARBA00022475"/>
    </source>
</evidence>
<evidence type="ECO:0000256" key="7">
    <source>
        <dbReference type="SAM" id="Phobius"/>
    </source>
</evidence>
<keyword evidence="4 7" id="KW-0812">Transmembrane</keyword>
<dbReference type="InterPro" id="IPR044049">
    <property type="entry name" value="EccD_transm"/>
</dbReference>
<feature type="transmembrane region" description="Helical" evidence="7">
    <location>
        <begin position="218"/>
        <end position="239"/>
    </location>
</feature>
<feature type="transmembrane region" description="Helical" evidence="7">
    <location>
        <begin position="161"/>
        <end position="180"/>
    </location>
</feature>
<sequence length="476" mass="47857">MSNGILTDQCQVVVRAPECCFEVSLPTDVPLAELLPSLVSLAGADEGARAGCTGPHDGALDEQGLDHGGFVLQRLGHPALDEDLTPAALGLRTGETLHLRPRREQLPPVHYDDLVDGVASGLRERTPRWGPIGTRRLALGFGAAVLLAGLVPLAVAGPRPLSVLAPAVVAALLLLAAVAASRALGDGGAGTLLGLLALPCLFLTGWGLPAGGPDPQLLGARLLSGAAAGAGASVLALAAAATAAPVFCGTLLLCLFAAGHGALTLAFGMPPAEAAAPVAAVAVLFGMSVPVLSFRLAGMRLPPLPTDAQELQEGIDPVASQDVLERGALAEHFMTALYTATGLVCAGCLTALATGDGLLPRLLVPVLGLLLVLHARGASGVRQRLPIVLPGCYGLLLPLLGAARGDGGGHALVVLLIALAAAAALIVAGLTLPGRRLTPYWGRAADLAHSACAIALLPLVLFDIGVLPALRGLFSG</sequence>
<proteinExistence type="inferred from homology"/>
<keyword evidence="3" id="KW-1003">Cell membrane</keyword>
<feature type="transmembrane region" description="Helical" evidence="7">
    <location>
        <begin position="358"/>
        <end position="375"/>
    </location>
</feature>
<keyword evidence="5 7" id="KW-1133">Transmembrane helix</keyword>
<feature type="transmembrane region" description="Helical" evidence="7">
    <location>
        <begin position="444"/>
        <end position="470"/>
    </location>
</feature>
<reference evidence="9 10" key="1">
    <citation type="submission" date="2019-06" db="EMBL/GenBank/DDBJ databases">
        <title>Whole genome shotgun sequence of Streptomyces cacaoi subsp. cacaoi NBRC 12748.</title>
        <authorList>
            <person name="Hosoyama A."/>
            <person name="Uohara A."/>
            <person name="Ohji S."/>
            <person name="Ichikawa N."/>
        </authorList>
    </citation>
    <scope>NUCLEOTIDE SEQUENCE [LARGE SCALE GENOMIC DNA]</scope>
    <source>
        <strain evidence="9 10">NBRC 12748</strain>
    </source>
</reference>
<feature type="transmembrane region" description="Helical" evidence="7">
    <location>
        <begin position="192"/>
        <end position="212"/>
    </location>
</feature>
<protein>
    <recommendedName>
        <fullName evidence="8">EccD-like transmembrane domain-containing protein</fullName>
    </recommendedName>
</protein>
<dbReference type="OrthoDB" id="4775372at2"/>
<evidence type="ECO:0000256" key="5">
    <source>
        <dbReference type="ARBA" id="ARBA00022989"/>
    </source>
</evidence>
<evidence type="ECO:0000313" key="9">
    <source>
        <dbReference type="EMBL" id="GEB49172.1"/>
    </source>
</evidence>
<keyword evidence="10" id="KW-1185">Reference proteome</keyword>
<organism evidence="9 10">
    <name type="scientific">Streptomyces cacaoi</name>
    <dbReference type="NCBI Taxonomy" id="1898"/>
    <lineage>
        <taxon>Bacteria</taxon>
        <taxon>Bacillati</taxon>
        <taxon>Actinomycetota</taxon>
        <taxon>Actinomycetes</taxon>
        <taxon>Kitasatosporales</taxon>
        <taxon>Streptomycetaceae</taxon>
        <taxon>Streptomyces</taxon>
    </lineage>
</organism>
<comment type="similarity">
    <text evidence="2">Belongs to the EccD/Snm4 family.</text>
</comment>
<feature type="transmembrane region" description="Helical" evidence="7">
    <location>
        <begin position="333"/>
        <end position="352"/>
    </location>
</feature>
<feature type="transmembrane region" description="Helical" evidence="7">
    <location>
        <begin position="274"/>
        <end position="294"/>
    </location>
</feature>
<dbReference type="Proteomes" id="UP000319210">
    <property type="component" value="Unassembled WGS sequence"/>
</dbReference>
<evidence type="ECO:0000259" key="8">
    <source>
        <dbReference type="Pfam" id="PF19053"/>
    </source>
</evidence>
<evidence type="ECO:0000313" key="10">
    <source>
        <dbReference type="Proteomes" id="UP000319210"/>
    </source>
</evidence>
<feature type="transmembrane region" description="Helical" evidence="7">
    <location>
        <begin position="246"/>
        <end position="268"/>
    </location>
</feature>
<comment type="subcellular location">
    <subcellularLocation>
        <location evidence="1">Cell membrane</location>
        <topology evidence="1">Multi-pass membrane protein</topology>
    </subcellularLocation>
</comment>
<feature type="transmembrane region" description="Helical" evidence="7">
    <location>
        <begin position="411"/>
        <end position="432"/>
    </location>
</feature>
<dbReference type="Pfam" id="PF19053">
    <property type="entry name" value="EccD"/>
    <property type="match status" value="1"/>
</dbReference>
<dbReference type="Gene3D" id="3.10.20.90">
    <property type="entry name" value="Phosphatidylinositol 3-kinase Catalytic Subunit, Chain A, domain 1"/>
    <property type="match status" value="1"/>
</dbReference>
<name>A0A4Y3QVC7_STRCI</name>
<evidence type="ECO:0000256" key="1">
    <source>
        <dbReference type="ARBA" id="ARBA00004651"/>
    </source>
</evidence>
<feature type="transmembrane region" description="Helical" evidence="7">
    <location>
        <begin position="137"/>
        <end position="155"/>
    </location>
</feature>